<name>A0ABX6YKD3_9MICO</name>
<feature type="DNA-binding region" description="H-T-H motif" evidence="4">
    <location>
        <begin position="41"/>
        <end position="60"/>
    </location>
</feature>
<protein>
    <submittedName>
        <fullName evidence="6">TetR/AcrR family transcriptional regulator</fullName>
    </submittedName>
</protein>
<accession>A0ABX6YKD3</accession>
<reference evidence="6 7" key="1">
    <citation type="submission" date="2020-12" db="EMBL/GenBank/DDBJ databases">
        <title>Microbacterium sp. HY060.</title>
        <authorList>
            <person name="Zhou J."/>
        </authorList>
    </citation>
    <scope>NUCLEOTIDE SEQUENCE [LARGE SCALE GENOMIC DNA]</scope>
    <source>
        <strain evidence="6 7">HY60</strain>
    </source>
</reference>
<dbReference type="Gene3D" id="1.10.357.10">
    <property type="entry name" value="Tetracycline Repressor, domain 2"/>
    <property type="match status" value="1"/>
</dbReference>
<dbReference type="InterPro" id="IPR004111">
    <property type="entry name" value="Repressor_TetR_C"/>
</dbReference>
<evidence type="ECO:0000256" key="2">
    <source>
        <dbReference type="ARBA" id="ARBA00023125"/>
    </source>
</evidence>
<dbReference type="SUPFAM" id="SSF48498">
    <property type="entry name" value="Tetracyclin repressor-like, C-terminal domain"/>
    <property type="match status" value="1"/>
</dbReference>
<evidence type="ECO:0000256" key="3">
    <source>
        <dbReference type="ARBA" id="ARBA00023163"/>
    </source>
</evidence>
<evidence type="ECO:0000256" key="1">
    <source>
        <dbReference type="ARBA" id="ARBA00023015"/>
    </source>
</evidence>
<organism evidence="6 7">
    <name type="scientific">Paramicrobacterium chengjingii</name>
    <dbReference type="NCBI Taxonomy" id="2769067"/>
    <lineage>
        <taxon>Bacteria</taxon>
        <taxon>Bacillati</taxon>
        <taxon>Actinomycetota</taxon>
        <taxon>Actinomycetes</taxon>
        <taxon>Micrococcales</taxon>
        <taxon>Microbacteriaceae</taxon>
        <taxon>Paramicrobacterium</taxon>
    </lineage>
</organism>
<dbReference type="InterPro" id="IPR009057">
    <property type="entry name" value="Homeodomain-like_sf"/>
</dbReference>
<evidence type="ECO:0000313" key="6">
    <source>
        <dbReference type="EMBL" id="QPZ39269.1"/>
    </source>
</evidence>
<keyword evidence="2 4" id="KW-0238">DNA-binding</keyword>
<dbReference type="InterPro" id="IPR036271">
    <property type="entry name" value="Tet_transcr_reg_TetR-rel_C_sf"/>
</dbReference>
<keyword evidence="1" id="KW-0805">Transcription regulation</keyword>
<keyword evidence="3" id="KW-0804">Transcription</keyword>
<dbReference type="PROSITE" id="PS50977">
    <property type="entry name" value="HTH_TETR_2"/>
    <property type="match status" value="1"/>
</dbReference>
<gene>
    <name evidence="6" type="ORF">HCR76_04190</name>
</gene>
<sequence>MASEAPTRSRRERPSKPALSRQWIIQATVDIVRREGLDKATMRRVAQELDTGPASLYVYIANTAELHAAVLDELLGTLEVSTGGDWAARTHRLLADYRTLLFSYQGLARSALIIRPSGTNATILYDNLLGLLLEGGMESSRASWAVDLLLLYVIANAAEHASPERIGTELAKRSDSERERITHSILDADPAVTPHVSRHAEQILAGTPAQRWDWAINALLAGFAATPVPPT</sequence>
<dbReference type="RefSeq" id="WP_166988494.1">
    <property type="nucleotide sequence ID" value="NZ_CP061169.1"/>
</dbReference>
<keyword evidence="7" id="KW-1185">Reference proteome</keyword>
<evidence type="ECO:0000313" key="7">
    <source>
        <dbReference type="Proteomes" id="UP000662814"/>
    </source>
</evidence>
<evidence type="ECO:0000256" key="4">
    <source>
        <dbReference type="PROSITE-ProRule" id="PRU00335"/>
    </source>
</evidence>
<proteinExistence type="predicted"/>
<dbReference type="Proteomes" id="UP000662814">
    <property type="component" value="Chromosome"/>
</dbReference>
<dbReference type="SUPFAM" id="SSF46689">
    <property type="entry name" value="Homeodomain-like"/>
    <property type="match status" value="1"/>
</dbReference>
<dbReference type="EMBL" id="CP061169">
    <property type="protein sequence ID" value="QPZ39269.1"/>
    <property type="molecule type" value="Genomic_DNA"/>
</dbReference>
<evidence type="ECO:0000259" key="5">
    <source>
        <dbReference type="PROSITE" id="PS50977"/>
    </source>
</evidence>
<dbReference type="Pfam" id="PF02909">
    <property type="entry name" value="TetR_C_1"/>
    <property type="match status" value="1"/>
</dbReference>
<dbReference type="InterPro" id="IPR001647">
    <property type="entry name" value="HTH_TetR"/>
</dbReference>
<feature type="domain" description="HTH tetR-type" evidence="5">
    <location>
        <begin position="18"/>
        <end position="78"/>
    </location>
</feature>